<proteinExistence type="predicted"/>
<gene>
    <name evidence="2" type="ORF">LMG9964_04685</name>
</gene>
<sequence length="115" mass="13225">MQPNVNRAPKSSNASVQYDLNEDIAALRDLLSEHRRDPRKQHFRDMYETIQELIGAGVSHARIIRKLKDRGFGIAPVTFKNWLAELQREREGTVVSDQRRGDVSQVRDALQRSAK</sequence>
<feature type="region of interest" description="Disordered" evidence="1">
    <location>
        <begin position="91"/>
        <end position="115"/>
    </location>
</feature>
<dbReference type="Proteomes" id="UP000494102">
    <property type="component" value="Unassembled WGS sequence"/>
</dbReference>
<dbReference type="AlphaFoldDB" id="A0A6J5KBG6"/>
<name>A0A6J5KBG6_9BURK</name>
<dbReference type="EMBL" id="CADILN010000007">
    <property type="protein sequence ID" value="CAB4051017.1"/>
    <property type="molecule type" value="Genomic_DNA"/>
</dbReference>
<evidence type="ECO:0000313" key="2">
    <source>
        <dbReference type="EMBL" id="CAB4051017.1"/>
    </source>
</evidence>
<protein>
    <submittedName>
        <fullName evidence="2">Uncharacterized protein</fullName>
    </submittedName>
</protein>
<evidence type="ECO:0000256" key="1">
    <source>
        <dbReference type="SAM" id="MobiDB-lite"/>
    </source>
</evidence>
<reference evidence="2 3" key="1">
    <citation type="submission" date="2020-04" db="EMBL/GenBank/DDBJ databases">
        <authorList>
            <person name="De Canck E."/>
        </authorList>
    </citation>
    <scope>NUCLEOTIDE SEQUENCE [LARGE SCALE GENOMIC DNA]</scope>
    <source>
        <strain evidence="2 3">LMG 9964</strain>
    </source>
</reference>
<feature type="compositionally biased region" description="Basic and acidic residues" evidence="1">
    <location>
        <begin position="91"/>
        <end position="102"/>
    </location>
</feature>
<evidence type="ECO:0000313" key="3">
    <source>
        <dbReference type="Proteomes" id="UP000494102"/>
    </source>
</evidence>
<dbReference type="GeneID" id="27798802"/>
<accession>A0A6J5KBG6</accession>
<organism evidence="2 3">
    <name type="scientific">Paraburkholderia phenoliruptrix</name>
    <dbReference type="NCBI Taxonomy" id="252970"/>
    <lineage>
        <taxon>Bacteria</taxon>
        <taxon>Pseudomonadati</taxon>
        <taxon>Pseudomonadota</taxon>
        <taxon>Betaproteobacteria</taxon>
        <taxon>Burkholderiales</taxon>
        <taxon>Burkholderiaceae</taxon>
        <taxon>Paraburkholderia</taxon>
    </lineage>
</organism>
<dbReference type="RefSeq" id="WP_148281815.1">
    <property type="nucleotide sequence ID" value="NZ_CADILN010000007.1"/>
</dbReference>